<proteinExistence type="predicted"/>
<dbReference type="AlphaFoldDB" id="A0AA88VHD8"/>
<protein>
    <recommendedName>
        <fullName evidence="6">SBP-type domain-containing protein</fullName>
    </recommendedName>
</protein>
<evidence type="ECO:0000256" key="3">
    <source>
        <dbReference type="ARBA" id="ARBA00022833"/>
    </source>
</evidence>
<name>A0AA88VHD8_9ASTE</name>
<feature type="region of interest" description="Disordered" evidence="5">
    <location>
        <begin position="337"/>
        <end position="381"/>
    </location>
</feature>
<keyword evidence="2 4" id="KW-0863">Zinc-finger</keyword>
<feature type="compositionally biased region" description="Polar residues" evidence="5">
    <location>
        <begin position="355"/>
        <end position="381"/>
    </location>
</feature>
<feature type="non-terminal residue" evidence="7">
    <location>
        <position position="464"/>
    </location>
</feature>
<dbReference type="PROSITE" id="PS51141">
    <property type="entry name" value="ZF_SBP"/>
    <property type="match status" value="1"/>
</dbReference>
<keyword evidence="3" id="KW-0862">Zinc</keyword>
<dbReference type="GO" id="GO:0003677">
    <property type="term" value="F:DNA binding"/>
    <property type="evidence" value="ECO:0007669"/>
    <property type="project" value="InterPro"/>
</dbReference>
<dbReference type="GO" id="GO:0005634">
    <property type="term" value="C:nucleus"/>
    <property type="evidence" value="ECO:0007669"/>
    <property type="project" value="InterPro"/>
</dbReference>
<dbReference type="GO" id="GO:0008270">
    <property type="term" value="F:zinc ion binding"/>
    <property type="evidence" value="ECO:0007669"/>
    <property type="project" value="UniProtKB-KW"/>
</dbReference>
<dbReference type="Gene3D" id="4.10.1100.10">
    <property type="entry name" value="Transcription factor, SBP-box domain"/>
    <property type="match status" value="1"/>
</dbReference>
<feature type="region of interest" description="Disordered" evidence="5">
    <location>
        <begin position="98"/>
        <end position="127"/>
    </location>
</feature>
<dbReference type="InterPro" id="IPR004333">
    <property type="entry name" value="SBP_dom"/>
</dbReference>
<dbReference type="Proteomes" id="UP001188597">
    <property type="component" value="Unassembled WGS sequence"/>
</dbReference>
<dbReference type="Pfam" id="PF03110">
    <property type="entry name" value="SBP"/>
    <property type="match status" value="1"/>
</dbReference>
<feature type="domain" description="SBP-type" evidence="6">
    <location>
        <begin position="201"/>
        <end position="287"/>
    </location>
</feature>
<evidence type="ECO:0000313" key="8">
    <source>
        <dbReference type="Proteomes" id="UP001188597"/>
    </source>
</evidence>
<dbReference type="SUPFAM" id="SSF103612">
    <property type="entry name" value="SBT domain"/>
    <property type="match status" value="1"/>
</dbReference>
<keyword evidence="8" id="KW-1185">Reference proteome</keyword>
<organism evidence="7 8">
    <name type="scientific">Escallonia herrerae</name>
    <dbReference type="NCBI Taxonomy" id="1293975"/>
    <lineage>
        <taxon>Eukaryota</taxon>
        <taxon>Viridiplantae</taxon>
        <taxon>Streptophyta</taxon>
        <taxon>Embryophyta</taxon>
        <taxon>Tracheophyta</taxon>
        <taxon>Spermatophyta</taxon>
        <taxon>Magnoliopsida</taxon>
        <taxon>eudicotyledons</taxon>
        <taxon>Gunneridae</taxon>
        <taxon>Pentapetalae</taxon>
        <taxon>asterids</taxon>
        <taxon>campanulids</taxon>
        <taxon>Escalloniales</taxon>
        <taxon>Escalloniaceae</taxon>
        <taxon>Escallonia</taxon>
    </lineage>
</organism>
<keyword evidence="1" id="KW-0479">Metal-binding</keyword>
<comment type="caution">
    <text evidence="7">The sequence shown here is derived from an EMBL/GenBank/DDBJ whole genome shotgun (WGS) entry which is preliminary data.</text>
</comment>
<evidence type="ECO:0000259" key="6">
    <source>
        <dbReference type="PROSITE" id="PS51141"/>
    </source>
</evidence>
<gene>
    <name evidence="7" type="ORF">RJ639_015220</name>
</gene>
<reference evidence="7" key="1">
    <citation type="submission" date="2022-12" db="EMBL/GenBank/DDBJ databases">
        <title>Draft genome assemblies for two species of Escallonia (Escalloniales).</title>
        <authorList>
            <person name="Chanderbali A."/>
            <person name="Dervinis C."/>
            <person name="Anghel I."/>
            <person name="Soltis D."/>
            <person name="Soltis P."/>
            <person name="Zapata F."/>
        </authorList>
    </citation>
    <scope>NUCLEOTIDE SEQUENCE</scope>
    <source>
        <strain evidence="7">UCBG64.0493</strain>
        <tissue evidence="7">Leaf</tissue>
    </source>
</reference>
<dbReference type="InterPro" id="IPR036893">
    <property type="entry name" value="SBP_sf"/>
</dbReference>
<sequence>MHVDLVVNKDDLLHILYPVSVKTSFMRFVSVMEWNAKTPFERDWENLAMYGGRAIEIPKHVQLSSNEAEGHYAVENVPGYSSSSGDFCGTNLGHGSSSKNMVSASESSSKEGTKTLGVTDGVPKGSIEEEFSGADKDRVYPNTGASVGSGEAMIGLKLGRRTYFEDMCAASATKTTSLCVIPMLPSPPTKRPRASYQSTQAPRCQVEGCNLDLVSAKDYHRRHRICESHSKCPKVTVAGMERRFCQQCSRQLIGLWCKRFHDLSEFDERKRSCRRRLSDHNARRRRPPSEAMQFRSTRMSSSLCDQRQRMNFLLNRVPIPLSNRTWERDCNSKVTLAGNPTMNTAKGGAIDRKSNCPSDSMSSAISTLHSDTNRVRSSSATPPHVFNYDPYASAVTNLDVAPEIRRALSLLSTNSWAFSKPEPTSLDQLVRGSLITVEQPVMQSYAESWALASSLRVEQAPSHS</sequence>
<feature type="compositionally biased region" description="Polar residues" evidence="5">
    <location>
        <begin position="98"/>
        <end position="107"/>
    </location>
</feature>
<evidence type="ECO:0000313" key="7">
    <source>
        <dbReference type="EMBL" id="KAK3008770.1"/>
    </source>
</evidence>
<evidence type="ECO:0000256" key="5">
    <source>
        <dbReference type="SAM" id="MobiDB-lite"/>
    </source>
</evidence>
<dbReference type="PANTHER" id="PTHR31251:SF127">
    <property type="entry name" value="TRANSCRIPTION FACTOR, SBP-BOX-RELATED"/>
    <property type="match status" value="1"/>
</dbReference>
<accession>A0AA88VHD8</accession>
<evidence type="ECO:0000256" key="4">
    <source>
        <dbReference type="PROSITE-ProRule" id="PRU00470"/>
    </source>
</evidence>
<dbReference type="EMBL" id="JAVXUP010001720">
    <property type="protein sequence ID" value="KAK3008770.1"/>
    <property type="molecule type" value="Genomic_DNA"/>
</dbReference>
<dbReference type="InterPro" id="IPR044817">
    <property type="entry name" value="SBP-like"/>
</dbReference>
<dbReference type="PANTHER" id="PTHR31251">
    <property type="entry name" value="SQUAMOSA PROMOTER-BINDING-LIKE PROTEIN 4"/>
    <property type="match status" value="1"/>
</dbReference>
<evidence type="ECO:0000256" key="2">
    <source>
        <dbReference type="ARBA" id="ARBA00022771"/>
    </source>
</evidence>
<evidence type="ECO:0000256" key="1">
    <source>
        <dbReference type="ARBA" id="ARBA00022723"/>
    </source>
</evidence>